<accession>A0ABU9URF3</accession>
<feature type="transmembrane region" description="Helical" evidence="1">
    <location>
        <begin position="5"/>
        <end position="25"/>
    </location>
</feature>
<feature type="transmembrane region" description="Helical" evidence="1">
    <location>
        <begin position="31"/>
        <end position="54"/>
    </location>
</feature>
<evidence type="ECO:0000313" key="2">
    <source>
        <dbReference type="EMBL" id="MEM6248845.1"/>
    </source>
</evidence>
<gene>
    <name evidence="2" type="ORF">AAGS29_09565</name>
</gene>
<sequence length="197" mass="22840">MSPILVGIMVGLVLFGCIFICLDILTLSLGVLTNIVIAFASIIAVLVHGSGLYTQERSRRWELRKGIVFDLLNALSNKLELSKEMYDIYMRLNHMQEDEIDEMPRLKEREKELIKSWNDLSAKLNNQVRNILNVYKPVMTKEFSEYIDKYNVNISDLNMLSRQEWVEHDDLFENEIEILSELQAYLFGFVADESGLN</sequence>
<dbReference type="EMBL" id="JBCHKU010000011">
    <property type="protein sequence ID" value="MEM6248845.1"/>
    <property type="molecule type" value="Genomic_DNA"/>
</dbReference>
<dbReference type="Proteomes" id="UP001489333">
    <property type="component" value="Unassembled WGS sequence"/>
</dbReference>
<evidence type="ECO:0000313" key="3">
    <source>
        <dbReference type="Proteomes" id="UP001489333"/>
    </source>
</evidence>
<proteinExistence type="predicted"/>
<evidence type="ECO:0000256" key="1">
    <source>
        <dbReference type="SAM" id="Phobius"/>
    </source>
</evidence>
<keyword evidence="1" id="KW-0812">Transmembrane</keyword>
<name>A0ABU9URF3_9GAMM</name>
<protein>
    <recommendedName>
        <fullName evidence="4">5-bromo-4-chloroindolyl phosphate hydrolysis protein</fullName>
    </recommendedName>
</protein>
<evidence type="ECO:0008006" key="4">
    <source>
        <dbReference type="Google" id="ProtNLM"/>
    </source>
</evidence>
<keyword evidence="1" id="KW-1133">Transmembrane helix</keyword>
<keyword evidence="1" id="KW-0472">Membrane</keyword>
<comment type="caution">
    <text evidence="2">The sequence shown here is derived from an EMBL/GenBank/DDBJ whole genome shotgun (WGS) entry which is preliminary data.</text>
</comment>
<keyword evidence="3" id="KW-1185">Reference proteome</keyword>
<reference evidence="2 3" key="1">
    <citation type="submission" date="2024-04" db="EMBL/GenBank/DDBJ databases">
        <title>Novel Shewanella species isolated from Baltic Sea sediments.</title>
        <authorList>
            <person name="Martin-Rodriguez A.J."/>
            <person name="Fernandez-Juarez V."/>
            <person name="Valeriano V.D."/>
            <person name="Mihindukulasooriya I."/>
            <person name="Ceresnova L."/>
            <person name="Joffre E."/>
            <person name="Jensie-Markopoulos S."/>
            <person name="Moore E.R.B."/>
            <person name="Sjoling A."/>
        </authorList>
    </citation>
    <scope>NUCLEOTIDE SEQUENCE [LARGE SCALE GENOMIC DNA]</scope>
    <source>
        <strain evidence="2 3">VAX-SP0-0CM-1</strain>
    </source>
</reference>
<dbReference type="RefSeq" id="WP_311889592.1">
    <property type="nucleotide sequence ID" value="NZ_JBCHKU010000011.1"/>
</dbReference>
<organism evidence="2 3">
    <name type="scientific">Shewanella vaxholmensis</name>
    <dbReference type="NCBI Taxonomy" id="3063535"/>
    <lineage>
        <taxon>Bacteria</taxon>
        <taxon>Pseudomonadati</taxon>
        <taxon>Pseudomonadota</taxon>
        <taxon>Gammaproteobacteria</taxon>
        <taxon>Alteromonadales</taxon>
        <taxon>Shewanellaceae</taxon>
        <taxon>Shewanella</taxon>
    </lineage>
</organism>